<dbReference type="GO" id="GO:0005886">
    <property type="term" value="C:plasma membrane"/>
    <property type="evidence" value="ECO:0007669"/>
    <property type="project" value="TreeGrafter"/>
</dbReference>
<dbReference type="Pfam" id="PF09962">
    <property type="entry name" value="DUF2196"/>
    <property type="match status" value="1"/>
</dbReference>
<feature type="transmembrane region" description="Helical" evidence="9">
    <location>
        <begin position="456"/>
        <end position="479"/>
    </location>
</feature>
<keyword evidence="5 9" id="KW-1133">Transmembrane helix</keyword>
<organism evidence="11 12">
    <name type="scientific">Fusarium solani</name>
    <name type="common">Filamentous fungus</name>
    <dbReference type="NCBI Taxonomy" id="169388"/>
    <lineage>
        <taxon>Eukaryota</taxon>
        <taxon>Fungi</taxon>
        <taxon>Dikarya</taxon>
        <taxon>Ascomycota</taxon>
        <taxon>Pezizomycotina</taxon>
        <taxon>Sordariomycetes</taxon>
        <taxon>Hypocreomycetidae</taxon>
        <taxon>Hypocreales</taxon>
        <taxon>Nectriaceae</taxon>
        <taxon>Fusarium</taxon>
        <taxon>Fusarium solani species complex</taxon>
    </lineage>
</organism>
<dbReference type="OrthoDB" id="10021397at2759"/>
<feature type="transmembrane region" description="Helical" evidence="9">
    <location>
        <begin position="422"/>
        <end position="444"/>
    </location>
</feature>
<evidence type="ECO:0000256" key="7">
    <source>
        <dbReference type="ARBA" id="ARBA00023180"/>
    </source>
</evidence>
<dbReference type="FunFam" id="1.20.1250.20:FF:000196">
    <property type="entry name" value="MFS toxin efflux pump (AflT)"/>
    <property type="match status" value="1"/>
</dbReference>
<reference evidence="11" key="1">
    <citation type="journal article" date="2021" name="Nat. Commun.">
        <title>Genetic determinants of endophytism in the Arabidopsis root mycobiome.</title>
        <authorList>
            <person name="Mesny F."/>
            <person name="Miyauchi S."/>
            <person name="Thiergart T."/>
            <person name="Pickel B."/>
            <person name="Atanasova L."/>
            <person name="Karlsson M."/>
            <person name="Huettel B."/>
            <person name="Barry K.W."/>
            <person name="Haridas S."/>
            <person name="Chen C."/>
            <person name="Bauer D."/>
            <person name="Andreopoulos W."/>
            <person name="Pangilinan J."/>
            <person name="LaButti K."/>
            <person name="Riley R."/>
            <person name="Lipzen A."/>
            <person name="Clum A."/>
            <person name="Drula E."/>
            <person name="Henrissat B."/>
            <person name="Kohler A."/>
            <person name="Grigoriev I.V."/>
            <person name="Martin F.M."/>
            <person name="Hacquard S."/>
        </authorList>
    </citation>
    <scope>NUCLEOTIDE SEQUENCE</scope>
    <source>
        <strain evidence="11">FSSC 5 MPI-SDFR-AT-0091</strain>
    </source>
</reference>
<dbReference type="SUPFAM" id="SSF103473">
    <property type="entry name" value="MFS general substrate transporter"/>
    <property type="match status" value="1"/>
</dbReference>
<dbReference type="PANTHER" id="PTHR23501:SF193">
    <property type="entry name" value="MULTIDRUG TRANSPORTER, PUTATIVE (AFU_ORTHOLOGUE AFUA_8G00940)-RELATED"/>
    <property type="match status" value="1"/>
</dbReference>
<feature type="transmembrane region" description="Helical" evidence="9">
    <location>
        <begin position="328"/>
        <end position="348"/>
    </location>
</feature>
<dbReference type="EMBL" id="JAGTJS010000009">
    <property type="protein sequence ID" value="KAH7258346.1"/>
    <property type="molecule type" value="Genomic_DNA"/>
</dbReference>
<dbReference type="InterPro" id="IPR036259">
    <property type="entry name" value="MFS_trans_sf"/>
</dbReference>
<dbReference type="CDD" id="cd17502">
    <property type="entry name" value="MFS_Azr1_MDR_like"/>
    <property type="match status" value="1"/>
</dbReference>
<dbReference type="InterPro" id="IPR019240">
    <property type="entry name" value="DUF2196"/>
</dbReference>
<dbReference type="FunFam" id="1.20.1720.10:FF:000012">
    <property type="entry name" value="MFS toxin efflux pump (AflT)"/>
    <property type="match status" value="1"/>
</dbReference>
<comment type="subcellular location">
    <subcellularLocation>
        <location evidence="1">Membrane</location>
        <topology evidence="1">Multi-pass membrane protein</topology>
    </subcellularLocation>
</comment>
<feature type="transmembrane region" description="Helical" evidence="9">
    <location>
        <begin position="529"/>
        <end position="550"/>
    </location>
</feature>
<dbReference type="InterPro" id="IPR020846">
    <property type="entry name" value="MFS_dom"/>
</dbReference>
<feature type="region of interest" description="Disordered" evidence="8">
    <location>
        <begin position="578"/>
        <end position="630"/>
    </location>
</feature>
<dbReference type="Pfam" id="PF07690">
    <property type="entry name" value="MFS_1"/>
    <property type="match status" value="1"/>
</dbReference>
<feature type="region of interest" description="Disordered" evidence="8">
    <location>
        <begin position="1"/>
        <end position="54"/>
    </location>
</feature>
<evidence type="ECO:0000256" key="4">
    <source>
        <dbReference type="ARBA" id="ARBA00022692"/>
    </source>
</evidence>
<gene>
    <name evidence="11" type="ORF">B0J15DRAFT_465618</name>
</gene>
<evidence type="ECO:0000256" key="2">
    <source>
        <dbReference type="ARBA" id="ARBA00007520"/>
    </source>
</evidence>
<evidence type="ECO:0000256" key="3">
    <source>
        <dbReference type="ARBA" id="ARBA00022448"/>
    </source>
</evidence>
<evidence type="ECO:0000313" key="11">
    <source>
        <dbReference type="EMBL" id="KAH7258346.1"/>
    </source>
</evidence>
<dbReference type="PANTHER" id="PTHR23501">
    <property type="entry name" value="MAJOR FACILITATOR SUPERFAMILY"/>
    <property type="match status" value="1"/>
</dbReference>
<dbReference type="AlphaFoldDB" id="A0A9P9HJ29"/>
<keyword evidence="7" id="KW-0325">Glycoprotein</keyword>
<feature type="transmembrane region" description="Helical" evidence="9">
    <location>
        <begin position="260"/>
        <end position="282"/>
    </location>
</feature>
<dbReference type="GO" id="GO:0022857">
    <property type="term" value="F:transmembrane transporter activity"/>
    <property type="evidence" value="ECO:0007669"/>
    <property type="project" value="InterPro"/>
</dbReference>
<comment type="caution">
    <text evidence="11">The sequence shown here is derived from an EMBL/GenBank/DDBJ whole genome shotgun (WGS) entry which is preliminary data.</text>
</comment>
<feature type="transmembrane region" description="Helical" evidence="9">
    <location>
        <begin position="368"/>
        <end position="386"/>
    </location>
</feature>
<proteinExistence type="inferred from homology"/>
<accession>A0A9P9HJ29</accession>
<feature type="compositionally biased region" description="Polar residues" evidence="8">
    <location>
        <begin position="612"/>
        <end position="630"/>
    </location>
</feature>
<comment type="similarity">
    <text evidence="2">Belongs to the major facilitator superfamily. TCR/Tet family.</text>
</comment>
<evidence type="ECO:0000256" key="9">
    <source>
        <dbReference type="SAM" id="Phobius"/>
    </source>
</evidence>
<feature type="domain" description="Major facilitator superfamily (MFS) profile" evidence="10">
    <location>
        <begin position="65"/>
        <end position="553"/>
    </location>
</feature>
<keyword evidence="12" id="KW-1185">Reference proteome</keyword>
<evidence type="ECO:0000256" key="5">
    <source>
        <dbReference type="ARBA" id="ARBA00022989"/>
    </source>
</evidence>
<dbReference type="PROSITE" id="PS50850">
    <property type="entry name" value="MFS"/>
    <property type="match status" value="1"/>
</dbReference>
<feature type="transmembrane region" description="Helical" evidence="9">
    <location>
        <begin position="288"/>
        <end position="308"/>
    </location>
</feature>
<evidence type="ECO:0000313" key="12">
    <source>
        <dbReference type="Proteomes" id="UP000736672"/>
    </source>
</evidence>
<feature type="compositionally biased region" description="Low complexity" evidence="8">
    <location>
        <begin position="596"/>
        <end position="611"/>
    </location>
</feature>
<dbReference type="Gene3D" id="1.20.1250.20">
    <property type="entry name" value="MFS general substrate transporter like domains"/>
    <property type="match status" value="2"/>
</dbReference>
<feature type="transmembrane region" description="Helical" evidence="9">
    <location>
        <begin position="62"/>
        <end position="87"/>
    </location>
</feature>
<feature type="transmembrane region" description="Helical" evidence="9">
    <location>
        <begin position="129"/>
        <end position="148"/>
    </location>
</feature>
<feature type="compositionally biased region" description="Basic and acidic residues" evidence="8">
    <location>
        <begin position="19"/>
        <end position="54"/>
    </location>
</feature>
<feature type="transmembrane region" description="Helical" evidence="9">
    <location>
        <begin position="391"/>
        <end position="410"/>
    </location>
</feature>
<dbReference type="NCBIfam" id="TIGR03833">
    <property type="entry name" value="YwbE family protein"/>
    <property type="match status" value="1"/>
</dbReference>
<dbReference type="InterPro" id="IPR011701">
    <property type="entry name" value="MFS"/>
</dbReference>
<name>A0A9P9HJ29_FUSSL</name>
<feature type="transmembrane region" description="Helical" evidence="9">
    <location>
        <begin position="218"/>
        <end position="239"/>
    </location>
</feature>
<protein>
    <submittedName>
        <fullName evidence="11">Major facilitator superfamily domain-containing protein</fullName>
    </submittedName>
</protein>
<feature type="transmembrane region" description="Helical" evidence="9">
    <location>
        <begin position="187"/>
        <end position="206"/>
    </location>
</feature>
<evidence type="ECO:0000256" key="8">
    <source>
        <dbReference type="SAM" id="MobiDB-lite"/>
    </source>
</evidence>
<evidence type="ECO:0000256" key="6">
    <source>
        <dbReference type="ARBA" id="ARBA00023136"/>
    </source>
</evidence>
<dbReference type="Proteomes" id="UP000736672">
    <property type="component" value="Unassembled WGS sequence"/>
</dbReference>
<keyword evidence="3" id="KW-0813">Transport</keyword>
<keyword evidence="4 9" id="KW-0812">Transmembrane</keyword>
<evidence type="ECO:0000259" key="10">
    <source>
        <dbReference type="PROSITE" id="PS50850"/>
    </source>
</evidence>
<keyword evidence="6 9" id="KW-0472">Membrane</keyword>
<evidence type="ECO:0000256" key="1">
    <source>
        <dbReference type="ARBA" id="ARBA00004141"/>
    </source>
</evidence>
<sequence>MTTTITEKLQEELGGSTAGHEKTDSQSDAPTLHEPDQDGVDRAPGDGTPKDEEKEWVGGWKLASLMISITLAAFLMLLDMSIIVTAIPQITSDFHSLQDIGWYGSSYNLASAALQPLSGKLYTYFNTRWLFLGFLFLFELGCLICGVAQNSITLIMGRTIAGIGSSGIQNGALTMIAASVPLHKRPALVGILMAGAQLGLVIGPLLGGAFTEYTTWRWCFYINLPIGAVCTALILFVHVPDRRVRTTDTARQIITSKLDLTGFVLFAPFTVMFLLALQWGGIDYSWDSATIIGLFCGGGALLAIFMYWEYRVGDGAMIPIPVIRTRQVWTACLTQLFLFSTIIVASYYMPIYFQSIKEATPFESGVDMLPSILSQLAAAISSGLLAQKVGYYLPFATTSAVLSAVANGLFSTMGPHTRTATWAGYQILAGFARGLGMQMSIIAVQAHTSPEMTSVATAVLIFAQTFGGAIFVSIANVIFNNKLHDELVSRLPNLDVDKIINAGASGVRQAVSTKDLPEALMSYSNAVNATFYLAVAASCAMFFTSFDNIIGFNITQTSSSSISSTRIFEYLSRSPLEVATMNRPNRPRNRQPRPPRQNQNQNRQGQNNQRGSSSRAPATPQQAAGTVPTVQQVVPGASVFIILKEDQPTGEETQGIVQDILTRGNHPRGIKVRLRDGQVGRVQRMGNSSAAAEDTGAKATPSSRFTMRYTDVRRDDEFASEPPPRSLADFMPDLDERLGTAPSGVEAVKCPFCEDFEGDETAVTVHIDREHLS</sequence>